<dbReference type="SUPFAM" id="SSF51197">
    <property type="entry name" value="Clavaminate synthase-like"/>
    <property type="match status" value="1"/>
</dbReference>
<dbReference type="Gene3D" id="2.60.120.620">
    <property type="entry name" value="q2cbj1_9rhob like domain"/>
    <property type="match status" value="1"/>
</dbReference>
<dbReference type="Proteomes" id="UP000660380">
    <property type="component" value="Unassembled WGS sequence"/>
</dbReference>
<name>A0ABR8H1F7_9CYAN</name>
<protein>
    <submittedName>
        <fullName evidence="1">2OG-Fe(II) oxygenase</fullName>
    </submittedName>
</protein>
<evidence type="ECO:0000313" key="2">
    <source>
        <dbReference type="Proteomes" id="UP000660380"/>
    </source>
</evidence>
<comment type="caution">
    <text evidence="1">The sequence shown here is derived from an EMBL/GenBank/DDBJ whole genome shotgun (WGS) entry which is preliminary data.</text>
</comment>
<proteinExistence type="predicted"/>
<dbReference type="RefSeq" id="WP_029637786.1">
    <property type="nucleotide sequence ID" value="NZ_JACJTA010000141.1"/>
</dbReference>
<evidence type="ECO:0000313" key="1">
    <source>
        <dbReference type="EMBL" id="MBD2609277.1"/>
    </source>
</evidence>
<organism evidence="1 2">
    <name type="scientific">Scytonema hofmannii FACHB-248</name>
    <dbReference type="NCBI Taxonomy" id="1842502"/>
    <lineage>
        <taxon>Bacteria</taxon>
        <taxon>Bacillati</taxon>
        <taxon>Cyanobacteriota</taxon>
        <taxon>Cyanophyceae</taxon>
        <taxon>Nostocales</taxon>
        <taxon>Scytonemataceae</taxon>
        <taxon>Scytonema</taxon>
    </lineage>
</organism>
<reference evidence="1 2" key="1">
    <citation type="journal article" date="2020" name="ISME J.">
        <title>Comparative genomics reveals insights into cyanobacterial evolution and habitat adaptation.</title>
        <authorList>
            <person name="Chen M.Y."/>
            <person name="Teng W.K."/>
            <person name="Zhao L."/>
            <person name="Hu C.X."/>
            <person name="Zhou Y.K."/>
            <person name="Han B.P."/>
            <person name="Song L.R."/>
            <person name="Shu W.S."/>
        </authorList>
    </citation>
    <scope>NUCLEOTIDE SEQUENCE [LARGE SCALE GENOMIC DNA]</scope>
    <source>
        <strain evidence="1 2">FACHB-248</strain>
    </source>
</reference>
<sequence>MYVLVQKARNRIIRKLTEIPFVQAQSEIFYQRALNKHLVNLPVLSASDRTLVETIKRDGVVITSLSALGIPSNPRFFEVAKKLMSEIPKSISGQKDEFVVHASPEQLMEHPEIFLWGLEQRLLNIVENYLGLPAAYQGVFFRRDIANEVAIKSRLWHVDLEDKKVLKIIVYLNDVNEDGGPFQYIPQSLTSTIARSLKYRPRYITDEIMQQALSPSYWKSCTGLSGTVIFAGTASIFHRGKIPVANDRFAVFFDYTSRQPRQPFYNTLSLPKKNLLLLVNNLSKTQKNCVLWQQDDKI</sequence>
<gene>
    <name evidence="1" type="ORF">H6G81_33430</name>
</gene>
<dbReference type="EMBL" id="JACJTA010000141">
    <property type="protein sequence ID" value="MBD2609277.1"/>
    <property type="molecule type" value="Genomic_DNA"/>
</dbReference>
<keyword evidence="2" id="KW-1185">Reference proteome</keyword>
<accession>A0ABR8H1F7</accession>